<proteinExistence type="predicted"/>
<accession>A0A109JI07</accession>
<dbReference type="InterPro" id="IPR006680">
    <property type="entry name" value="Amidohydro-rel"/>
</dbReference>
<evidence type="ECO:0000313" key="2">
    <source>
        <dbReference type="EMBL" id="KWV49331.1"/>
    </source>
</evidence>
<reference evidence="2 3" key="1">
    <citation type="submission" date="2015-11" db="EMBL/GenBank/DDBJ databases">
        <title>Draft Genome Sequence of the Strain BR 10303 (Bradyrhizobium sp.) isolated from nodules of Centrolobium paraense.</title>
        <authorList>
            <person name="Zelli J.E."/>
            <person name="Simoes-Araujo J.L."/>
            <person name="Barauna A.C."/>
            <person name="Silva K."/>
        </authorList>
    </citation>
    <scope>NUCLEOTIDE SEQUENCE [LARGE SCALE GENOMIC DNA]</scope>
    <source>
        <strain evidence="2 3">BR 10303</strain>
    </source>
</reference>
<dbReference type="AlphaFoldDB" id="A0A109JI07"/>
<dbReference type="SUPFAM" id="SSF51556">
    <property type="entry name" value="Metallo-dependent hydrolases"/>
    <property type="match status" value="1"/>
</dbReference>
<dbReference type="Proteomes" id="UP000057737">
    <property type="component" value="Unassembled WGS sequence"/>
</dbReference>
<keyword evidence="3" id="KW-1185">Reference proteome</keyword>
<dbReference type="GO" id="GO:0006145">
    <property type="term" value="P:purine nucleobase catabolic process"/>
    <property type="evidence" value="ECO:0007669"/>
    <property type="project" value="TreeGrafter"/>
</dbReference>
<evidence type="ECO:0000313" key="3">
    <source>
        <dbReference type="Proteomes" id="UP000057737"/>
    </source>
</evidence>
<dbReference type="InterPro" id="IPR011059">
    <property type="entry name" value="Metal-dep_hydrolase_composite"/>
</dbReference>
<comment type="caution">
    <text evidence="2">The sequence shown here is derived from an EMBL/GenBank/DDBJ whole genome shotgun (WGS) entry which is preliminary data.</text>
</comment>
<dbReference type="EMBL" id="LNCU01000102">
    <property type="protein sequence ID" value="KWV49331.1"/>
    <property type="molecule type" value="Genomic_DNA"/>
</dbReference>
<dbReference type="PANTHER" id="PTHR43668">
    <property type="entry name" value="ALLANTOINASE"/>
    <property type="match status" value="1"/>
</dbReference>
<gene>
    <name evidence="2" type="ORF">AS156_16500</name>
</gene>
<dbReference type="GO" id="GO:0005737">
    <property type="term" value="C:cytoplasm"/>
    <property type="evidence" value="ECO:0007669"/>
    <property type="project" value="TreeGrafter"/>
</dbReference>
<dbReference type="RefSeq" id="WP_066512742.1">
    <property type="nucleotide sequence ID" value="NZ_LNCU01000102.1"/>
</dbReference>
<dbReference type="InterPro" id="IPR050138">
    <property type="entry name" value="DHOase/Allantoinase_Hydrolase"/>
</dbReference>
<sequence>MADGVFTGTIVLPDRVIENGYVLVGDGKVQGLGAGAAPAGEKHGGPGVLVLPGAIDAQVHSRSQLGQEDFIWSTRSAAAGGVTTIVDMPYDDNCLIATAERFRAKVKEAGAQARVDFALYATIDPVEGAARVDELVDAGAAAFKFSTFGTHPTRFPRIPPQTLYACFAAVGRRGLMAGIHNENDEMVRAFMADVEARGITDYTAHGLSRPPVTEALATVEVYELGAAAGCPVHIVHCSIGRGYELAAAYRAQGHGATIEACVHYLTLDEDNDVRRLGGKAKINPPLRPRREVEALWHHLAAGNVTIVSTDHVSWSEDRKTDPNMLKNASGIPGLEALYGLLLKGLDQRNLPLTHAARLLALNPAALFRITHVKGALEIGRDADIVLMRRDPYRYRAAESGNNFVGWSPYDGIELPFRPIETYVRGECVAADGKVIAEPGNGRFVSPLRAG</sequence>
<name>A0A109JI07_9BRAD</name>
<dbReference type="OrthoDB" id="9775759at2"/>
<dbReference type="GO" id="GO:0004038">
    <property type="term" value="F:allantoinase activity"/>
    <property type="evidence" value="ECO:0007669"/>
    <property type="project" value="TreeGrafter"/>
</dbReference>
<protein>
    <submittedName>
        <fullName evidence="2">Allantoinase</fullName>
    </submittedName>
</protein>
<organism evidence="2 3">
    <name type="scientific">Bradyrhizobium macuxiense</name>
    <dbReference type="NCBI Taxonomy" id="1755647"/>
    <lineage>
        <taxon>Bacteria</taxon>
        <taxon>Pseudomonadati</taxon>
        <taxon>Pseudomonadota</taxon>
        <taxon>Alphaproteobacteria</taxon>
        <taxon>Hyphomicrobiales</taxon>
        <taxon>Nitrobacteraceae</taxon>
        <taxon>Bradyrhizobium</taxon>
    </lineage>
</organism>
<dbReference type="InterPro" id="IPR032466">
    <property type="entry name" value="Metal_Hydrolase"/>
</dbReference>
<dbReference type="Gene3D" id="3.20.20.140">
    <property type="entry name" value="Metal-dependent hydrolases"/>
    <property type="match status" value="1"/>
</dbReference>
<feature type="domain" description="Amidohydrolase-related" evidence="1">
    <location>
        <begin position="49"/>
        <end position="426"/>
    </location>
</feature>
<dbReference type="PANTHER" id="PTHR43668:SF2">
    <property type="entry name" value="ALLANTOINASE"/>
    <property type="match status" value="1"/>
</dbReference>
<dbReference type="SUPFAM" id="SSF51338">
    <property type="entry name" value="Composite domain of metallo-dependent hydrolases"/>
    <property type="match status" value="1"/>
</dbReference>
<dbReference type="Pfam" id="PF01979">
    <property type="entry name" value="Amidohydro_1"/>
    <property type="match status" value="1"/>
</dbReference>
<dbReference type="Gene3D" id="2.30.40.10">
    <property type="entry name" value="Urease, subunit C, domain 1"/>
    <property type="match status" value="1"/>
</dbReference>
<evidence type="ECO:0000259" key="1">
    <source>
        <dbReference type="Pfam" id="PF01979"/>
    </source>
</evidence>